<organism evidence="1 2">
    <name type="scientific">Funneliformis mosseae</name>
    <name type="common">Endomycorrhizal fungus</name>
    <name type="synonym">Glomus mosseae</name>
    <dbReference type="NCBI Taxonomy" id="27381"/>
    <lineage>
        <taxon>Eukaryota</taxon>
        <taxon>Fungi</taxon>
        <taxon>Fungi incertae sedis</taxon>
        <taxon>Mucoromycota</taxon>
        <taxon>Glomeromycotina</taxon>
        <taxon>Glomeromycetes</taxon>
        <taxon>Glomerales</taxon>
        <taxon>Glomeraceae</taxon>
        <taxon>Funneliformis</taxon>
    </lineage>
</organism>
<protein>
    <submittedName>
        <fullName evidence="1">8894_t:CDS:1</fullName>
    </submittedName>
</protein>
<feature type="non-terminal residue" evidence="1">
    <location>
        <position position="43"/>
    </location>
</feature>
<sequence>MARTSVIKQGNVTKRPRRQWCTKEKLEVLNYYKQGHSKRATAA</sequence>
<name>A0A9N9NC02_FUNMO</name>
<comment type="caution">
    <text evidence="1">The sequence shown here is derived from an EMBL/GenBank/DDBJ whole genome shotgun (WGS) entry which is preliminary data.</text>
</comment>
<proteinExistence type="predicted"/>
<evidence type="ECO:0000313" key="2">
    <source>
        <dbReference type="Proteomes" id="UP000789375"/>
    </source>
</evidence>
<keyword evidence="2" id="KW-1185">Reference proteome</keyword>
<dbReference type="EMBL" id="CAJVPP010012890">
    <property type="protein sequence ID" value="CAG8719149.1"/>
    <property type="molecule type" value="Genomic_DNA"/>
</dbReference>
<reference evidence="1" key="1">
    <citation type="submission" date="2021-06" db="EMBL/GenBank/DDBJ databases">
        <authorList>
            <person name="Kallberg Y."/>
            <person name="Tangrot J."/>
            <person name="Rosling A."/>
        </authorList>
    </citation>
    <scope>NUCLEOTIDE SEQUENCE</scope>
    <source>
        <strain evidence="1">87-6 pot B 2015</strain>
    </source>
</reference>
<evidence type="ECO:0000313" key="1">
    <source>
        <dbReference type="EMBL" id="CAG8719149.1"/>
    </source>
</evidence>
<accession>A0A9N9NC02</accession>
<dbReference type="AlphaFoldDB" id="A0A9N9NC02"/>
<gene>
    <name evidence="1" type="ORF">FMOSSE_LOCUS14858</name>
</gene>
<dbReference type="Proteomes" id="UP000789375">
    <property type="component" value="Unassembled WGS sequence"/>
</dbReference>